<dbReference type="Gene3D" id="3.90.640.10">
    <property type="entry name" value="Actin, Chain A, domain 4"/>
    <property type="match status" value="1"/>
</dbReference>
<evidence type="ECO:0000313" key="3">
    <source>
        <dbReference type="Proteomes" id="UP001652627"/>
    </source>
</evidence>
<sequence length="367" mass="38785">MNQLEGERSSGSGSPELAGADPTERYKSFCAVVIDTGTSHTRSGLAGDEKPRSVVPSRVGVPRQQDEAGDGDSDSILTHGVVTDWDGLETLWHRVFYRELAVCPEELAVLVTDAPLSPAANREKVAELLFESFRVPAMLVLPRSLLAAYSYGRTSGLVVGSGAGTSYAAPILDGYTLPHATFRLDVAGDALTAYLAVLRGPRGPPLGPDLLRRLKECCCCCRLPGAPAGAPAVDFTLPDKRVVSVGSERFRCPEALFAPAALGLPTEPGLPAQAARSLRRCDARRRPQLRANVLLAGGTTLLRGFPERLGAELRGAGAAGPAAGPRRHFAAWLGGSIAASLDAFQSAWIARRAYGESGPAVVHRHCF</sequence>
<gene>
    <name evidence="4" type="primary">LOC106492154</name>
</gene>
<feature type="region of interest" description="Disordered" evidence="2">
    <location>
        <begin position="1"/>
        <end position="21"/>
    </location>
</feature>
<dbReference type="InterPro" id="IPR043129">
    <property type="entry name" value="ATPase_NBD"/>
</dbReference>
<dbReference type="Pfam" id="PF00022">
    <property type="entry name" value="Actin"/>
    <property type="match status" value="2"/>
</dbReference>
<feature type="region of interest" description="Disordered" evidence="2">
    <location>
        <begin position="39"/>
        <end position="75"/>
    </location>
</feature>
<organism evidence="3 4">
    <name type="scientific">Apteryx mantelli</name>
    <name type="common">North Island brown kiwi</name>
    <dbReference type="NCBI Taxonomy" id="2696672"/>
    <lineage>
        <taxon>Eukaryota</taxon>
        <taxon>Metazoa</taxon>
        <taxon>Chordata</taxon>
        <taxon>Craniata</taxon>
        <taxon>Vertebrata</taxon>
        <taxon>Euteleostomi</taxon>
        <taxon>Archelosauria</taxon>
        <taxon>Archosauria</taxon>
        <taxon>Dinosauria</taxon>
        <taxon>Saurischia</taxon>
        <taxon>Theropoda</taxon>
        <taxon>Coelurosauria</taxon>
        <taxon>Aves</taxon>
        <taxon>Palaeognathae</taxon>
        <taxon>Apterygiformes</taxon>
        <taxon>Apterygidae</taxon>
        <taxon>Apteryx</taxon>
    </lineage>
</organism>
<dbReference type="SUPFAM" id="SSF53067">
    <property type="entry name" value="Actin-like ATPase domain"/>
    <property type="match status" value="2"/>
</dbReference>
<dbReference type="InterPro" id="IPR004000">
    <property type="entry name" value="Actin"/>
</dbReference>
<proteinExistence type="inferred from homology"/>
<accession>A0A8B7J8H2</accession>
<dbReference type="SMART" id="SM00268">
    <property type="entry name" value="ACTIN"/>
    <property type="match status" value="1"/>
</dbReference>
<dbReference type="AlphaFoldDB" id="A0A8B7J8H2"/>
<reference evidence="4" key="1">
    <citation type="submission" date="2025-08" db="UniProtKB">
        <authorList>
            <consortium name="RefSeq"/>
        </authorList>
    </citation>
    <scope>IDENTIFICATION</scope>
    <source>
        <tissue evidence="4">Blood</tissue>
    </source>
</reference>
<dbReference type="KEGG" id="aam:106492154"/>
<name>A0A8B7J8H2_9AVES</name>
<evidence type="ECO:0000256" key="1">
    <source>
        <dbReference type="RuleBase" id="RU000487"/>
    </source>
</evidence>
<evidence type="ECO:0000256" key="2">
    <source>
        <dbReference type="SAM" id="MobiDB-lite"/>
    </source>
</evidence>
<dbReference type="PANTHER" id="PTHR11937">
    <property type="entry name" value="ACTIN"/>
    <property type="match status" value="1"/>
</dbReference>
<dbReference type="Proteomes" id="UP001652627">
    <property type="component" value="Chromosome 12"/>
</dbReference>
<keyword evidence="3" id="KW-1185">Reference proteome</keyword>
<dbReference type="RefSeq" id="XP_013807387.2">
    <property type="nucleotide sequence ID" value="XM_013951933.2"/>
</dbReference>
<dbReference type="OrthoDB" id="9389538at2759"/>
<dbReference type="GeneID" id="106492154"/>
<dbReference type="Gene3D" id="3.30.420.40">
    <property type="match status" value="2"/>
</dbReference>
<evidence type="ECO:0000313" key="4">
    <source>
        <dbReference type="RefSeq" id="XP_013807387.2"/>
    </source>
</evidence>
<protein>
    <submittedName>
        <fullName evidence="4">Actin-like</fullName>
    </submittedName>
</protein>
<feature type="compositionally biased region" description="Low complexity" evidence="2">
    <location>
        <begin position="53"/>
        <end position="63"/>
    </location>
</feature>
<comment type="similarity">
    <text evidence="1">Belongs to the actin family.</text>
</comment>